<sequence length="161" mass="17725">MNTIVTVVNGSRARFFSLQPAETPVYESSPRLVEHENLVNPENESADKALWSDNSSGNRSSAGGGAHGYDDHREQHRAEYERRFSQSIAAKAIKLAHKQQAKSIVVVADSHMLGLLRNGLENSNGFSIKELAKDYSKLSISDLHAQLASHHLIPAQRKPGQ</sequence>
<keyword evidence="3" id="KW-1185">Reference proteome</keyword>
<feature type="compositionally biased region" description="Low complexity" evidence="1">
    <location>
        <begin position="52"/>
        <end position="61"/>
    </location>
</feature>
<dbReference type="STRING" id="51642.NSMM_500073"/>
<evidence type="ECO:0000313" key="2">
    <source>
        <dbReference type="EMBL" id="SCZ86273.1"/>
    </source>
</evidence>
<dbReference type="AlphaFoldDB" id="A0A1G5SGE8"/>
<reference evidence="2 3" key="1">
    <citation type="submission" date="2016-10" db="EMBL/GenBank/DDBJ databases">
        <authorList>
            <person name="de Groot N.N."/>
        </authorList>
    </citation>
    <scope>NUCLEOTIDE SEQUENCE [LARGE SCALE GENOMIC DNA]</scope>
    <source>
        <strain evidence="2">1</strain>
    </source>
</reference>
<dbReference type="Proteomes" id="UP000198729">
    <property type="component" value="Unassembled WGS sequence"/>
</dbReference>
<evidence type="ECO:0000313" key="3">
    <source>
        <dbReference type="Proteomes" id="UP000198729"/>
    </source>
</evidence>
<protein>
    <submittedName>
        <fullName evidence="2">Host attachment protein</fullName>
    </submittedName>
</protein>
<organism evidence="2 3">
    <name type="scientific">Nitrosomonas mobilis</name>
    <dbReference type="NCBI Taxonomy" id="51642"/>
    <lineage>
        <taxon>Bacteria</taxon>
        <taxon>Pseudomonadati</taxon>
        <taxon>Pseudomonadota</taxon>
        <taxon>Betaproteobacteria</taxon>
        <taxon>Nitrosomonadales</taxon>
        <taxon>Nitrosomonadaceae</taxon>
        <taxon>Nitrosomonas</taxon>
    </lineage>
</organism>
<proteinExistence type="predicted"/>
<dbReference type="OrthoDB" id="329419at2"/>
<feature type="region of interest" description="Disordered" evidence="1">
    <location>
        <begin position="43"/>
        <end position="75"/>
    </location>
</feature>
<dbReference type="InterPro" id="IPR019291">
    <property type="entry name" value="Host_attachment_protein"/>
</dbReference>
<dbReference type="EMBL" id="FMWO01000059">
    <property type="protein sequence ID" value="SCZ86273.1"/>
    <property type="molecule type" value="Genomic_DNA"/>
</dbReference>
<evidence type="ECO:0000256" key="1">
    <source>
        <dbReference type="SAM" id="MobiDB-lite"/>
    </source>
</evidence>
<dbReference type="Pfam" id="PF10116">
    <property type="entry name" value="Host_attach"/>
    <property type="match status" value="1"/>
</dbReference>
<gene>
    <name evidence="2" type="ORF">NSMM_500073</name>
</gene>
<accession>A0A1G5SGE8</accession>
<dbReference type="RefSeq" id="WP_090287211.1">
    <property type="nucleotide sequence ID" value="NZ_FMWO01000059.1"/>
</dbReference>
<name>A0A1G5SGE8_9PROT</name>